<protein>
    <submittedName>
        <fullName evidence="1">Uncharacterized protein</fullName>
    </submittedName>
</protein>
<gene>
    <name evidence="1" type="ORF">HPB50_005012</name>
</gene>
<reference evidence="1" key="1">
    <citation type="submission" date="2020-05" db="EMBL/GenBank/DDBJ databases">
        <title>Large-scale comparative analyses of tick genomes elucidate their genetic diversity and vector capacities.</title>
        <authorList>
            <person name="Jia N."/>
            <person name="Wang J."/>
            <person name="Shi W."/>
            <person name="Du L."/>
            <person name="Sun Y."/>
            <person name="Zhan W."/>
            <person name="Jiang J."/>
            <person name="Wang Q."/>
            <person name="Zhang B."/>
            <person name="Ji P."/>
            <person name="Sakyi L.B."/>
            <person name="Cui X."/>
            <person name="Yuan T."/>
            <person name="Jiang B."/>
            <person name="Yang W."/>
            <person name="Lam T.T.-Y."/>
            <person name="Chang Q."/>
            <person name="Ding S."/>
            <person name="Wang X."/>
            <person name="Zhu J."/>
            <person name="Ruan X."/>
            <person name="Zhao L."/>
            <person name="Wei J."/>
            <person name="Que T."/>
            <person name="Du C."/>
            <person name="Cheng J."/>
            <person name="Dai P."/>
            <person name="Han X."/>
            <person name="Huang E."/>
            <person name="Gao Y."/>
            <person name="Liu J."/>
            <person name="Shao H."/>
            <person name="Ye R."/>
            <person name="Li L."/>
            <person name="Wei W."/>
            <person name="Wang X."/>
            <person name="Wang C."/>
            <person name="Yang T."/>
            <person name="Huo Q."/>
            <person name="Li W."/>
            <person name="Guo W."/>
            <person name="Chen H."/>
            <person name="Zhou L."/>
            <person name="Ni X."/>
            <person name="Tian J."/>
            <person name="Zhou Y."/>
            <person name="Sheng Y."/>
            <person name="Liu T."/>
            <person name="Pan Y."/>
            <person name="Xia L."/>
            <person name="Li J."/>
            <person name="Zhao F."/>
            <person name="Cao W."/>
        </authorList>
    </citation>
    <scope>NUCLEOTIDE SEQUENCE</scope>
    <source>
        <strain evidence="1">Hyas-2018</strain>
    </source>
</reference>
<comment type="caution">
    <text evidence="1">The sequence shown here is derived from an EMBL/GenBank/DDBJ whole genome shotgun (WGS) entry which is preliminary data.</text>
</comment>
<dbReference type="Proteomes" id="UP000821845">
    <property type="component" value="Chromosome 3"/>
</dbReference>
<dbReference type="EMBL" id="CM023483">
    <property type="protein sequence ID" value="KAH6935277.1"/>
    <property type="molecule type" value="Genomic_DNA"/>
</dbReference>
<organism evidence="1 2">
    <name type="scientific">Hyalomma asiaticum</name>
    <name type="common">Tick</name>
    <dbReference type="NCBI Taxonomy" id="266040"/>
    <lineage>
        <taxon>Eukaryota</taxon>
        <taxon>Metazoa</taxon>
        <taxon>Ecdysozoa</taxon>
        <taxon>Arthropoda</taxon>
        <taxon>Chelicerata</taxon>
        <taxon>Arachnida</taxon>
        <taxon>Acari</taxon>
        <taxon>Parasitiformes</taxon>
        <taxon>Ixodida</taxon>
        <taxon>Ixodoidea</taxon>
        <taxon>Ixodidae</taxon>
        <taxon>Hyalomminae</taxon>
        <taxon>Hyalomma</taxon>
    </lineage>
</organism>
<proteinExistence type="predicted"/>
<name>A0ACB7SMJ1_HYAAI</name>
<evidence type="ECO:0000313" key="2">
    <source>
        <dbReference type="Proteomes" id="UP000821845"/>
    </source>
</evidence>
<accession>A0ACB7SMJ1</accession>
<keyword evidence="2" id="KW-1185">Reference proteome</keyword>
<sequence length="105" mass="11696">MATYNGVRDDLVVCPYSEQHKVKIGRLVIHISKCQKHIPQCRLKPCAFNLSHNAPASTEGYQMHLATCPNRSATHLSTATGDDTPYDPVPALVRTKPFVPEPEER</sequence>
<evidence type="ECO:0000313" key="1">
    <source>
        <dbReference type="EMBL" id="KAH6935277.1"/>
    </source>
</evidence>